<reference evidence="1 2" key="1">
    <citation type="submission" date="2015-04" db="EMBL/GenBank/DDBJ databases">
        <title>Taxonomic description and genome sequence of Salinicoccus sediminis sp. nov., a novel hyper halotolerant bacterium isolated from marine sediment.</title>
        <authorList>
            <person name="Mathan Kumar R."/>
            <person name="Kaur G."/>
            <person name="Kumar N."/>
            <person name="Kumar A."/>
            <person name="Singh N.K."/>
            <person name="Kaur N."/>
            <person name="Mayilraj S."/>
        </authorList>
    </citation>
    <scope>NUCLEOTIDE SEQUENCE [LARGE SCALE GENOMIC DNA]</scope>
    <source>
        <strain evidence="1 2">SV-16</strain>
    </source>
</reference>
<name>A0A0M2SH04_9STAP</name>
<comment type="caution">
    <text evidence="1">The sequence shown here is derived from an EMBL/GenBank/DDBJ whole genome shotgun (WGS) entry which is preliminary data.</text>
</comment>
<sequence length="77" mass="8620">MITTAIDIADHAATAYIYDTGTAYIISIPYINFSLELARTLPSEDREDEIIAHLFHMMDEAECAGIARRITEATDKQ</sequence>
<organism evidence="1 2">
    <name type="scientific">Salinicoccus sediminis</name>
    <dbReference type="NCBI Taxonomy" id="1432562"/>
    <lineage>
        <taxon>Bacteria</taxon>
        <taxon>Bacillati</taxon>
        <taxon>Bacillota</taxon>
        <taxon>Bacilli</taxon>
        <taxon>Bacillales</taxon>
        <taxon>Staphylococcaceae</taxon>
        <taxon>Salinicoccus</taxon>
    </lineage>
</organism>
<dbReference type="PATRIC" id="fig|1432562.3.peg.2071"/>
<keyword evidence="2" id="KW-1185">Reference proteome</keyword>
<accession>A0A0M2SH04</accession>
<dbReference type="EMBL" id="LAYZ01000024">
    <property type="protein sequence ID" value="KKK34004.1"/>
    <property type="molecule type" value="Genomic_DNA"/>
</dbReference>
<evidence type="ECO:0000313" key="1">
    <source>
        <dbReference type="EMBL" id="KKK34004.1"/>
    </source>
</evidence>
<dbReference type="InterPro" id="IPR020260">
    <property type="entry name" value="Uncharacterised_YueH"/>
</dbReference>
<evidence type="ECO:0000313" key="2">
    <source>
        <dbReference type="Proteomes" id="UP000034287"/>
    </source>
</evidence>
<protein>
    <submittedName>
        <fullName evidence="1">Uncharacterized protein</fullName>
    </submittedName>
</protein>
<dbReference type="STRING" id="1432562.WN59_10420"/>
<dbReference type="Pfam" id="PF14166">
    <property type="entry name" value="YueH"/>
    <property type="match status" value="1"/>
</dbReference>
<dbReference type="Proteomes" id="UP000034287">
    <property type="component" value="Unassembled WGS sequence"/>
</dbReference>
<dbReference type="RefSeq" id="WP_046516939.1">
    <property type="nucleotide sequence ID" value="NZ_LAYZ01000024.1"/>
</dbReference>
<dbReference type="AlphaFoldDB" id="A0A0M2SH04"/>
<proteinExistence type="predicted"/>
<gene>
    <name evidence="1" type="ORF">WN59_10420</name>
</gene>